<evidence type="ECO:0000313" key="2">
    <source>
        <dbReference type="Proteomes" id="UP001152523"/>
    </source>
</evidence>
<sequence length="107" mass="11957">MENGSHSRFRSFCAEQKHLCSHLCICPCATWNPQQPFKSLKSLTLHLIYSVDVKIILSSCPKHESLCLDACSLPSKVFIGGGKQLELKSLTFIACYGAKEDIYIFVC</sequence>
<accession>A0AAV0FLZ1</accession>
<dbReference type="Proteomes" id="UP001152523">
    <property type="component" value="Unassembled WGS sequence"/>
</dbReference>
<keyword evidence="2" id="KW-1185">Reference proteome</keyword>
<reference evidence="1" key="1">
    <citation type="submission" date="2022-07" db="EMBL/GenBank/DDBJ databases">
        <authorList>
            <person name="Macas J."/>
            <person name="Novak P."/>
            <person name="Neumann P."/>
        </authorList>
    </citation>
    <scope>NUCLEOTIDE SEQUENCE</scope>
</reference>
<evidence type="ECO:0000313" key="1">
    <source>
        <dbReference type="EMBL" id="CAH9136569.1"/>
    </source>
</evidence>
<gene>
    <name evidence="1" type="ORF">CEPIT_LOCUS35368</name>
</gene>
<dbReference type="AlphaFoldDB" id="A0AAV0FLZ1"/>
<name>A0AAV0FLZ1_9ASTE</name>
<proteinExistence type="predicted"/>
<organism evidence="1 2">
    <name type="scientific">Cuscuta epithymum</name>
    <dbReference type="NCBI Taxonomy" id="186058"/>
    <lineage>
        <taxon>Eukaryota</taxon>
        <taxon>Viridiplantae</taxon>
        <taxon>Streptophyta</taxon>
        <taxon>Embryophyta</taxon>
        <taxon>Tracheophyta</taxon>
        <taxon>Spermatophyta</taxon>
        <taxon>Magnoliopsida</taxon>
        <taxon>eudicotyledons</taxon>
        <taxon>Gunneridae</taxon>
        <taxon>Pentapetalae</taxon>
        <taxon>asterids</taxon>
        <taxon>lamiids</taxon>
        <taxon>Solanales</taxon>
        <taxon>Convolvulaceae</taxon>
        <taxon>Cuscuteae</taxon>
        <taxon>Cuscuta</taxon>
        <taxon>Cuscuta subgen. Cuscuta</taxon>
    </lineage>
</organism>
<dbReference type="EMBL" id="CAMAPF010000996">
    <property type="protein sequence ID" value="CAH9136569.1"/>
    <property type="molecule type" value="Genomic_DNA"/>
</dbReference>
<comment type="caution">
    <text evidence="1">The sequence shown here is derived from an EMBL/GenBank/DDBJ whole genome shotgun (WGS) entry which is preliminary data.</text>
</comment>
<protein>
    <submittedName>
        <fullName evidence="1">Uncharacterized protein</fullName>
    </submittedName>
</protein>